<comment type="pathway">
    <text evidence="2">Cofactor biosynthesis; ubiquinone biosynthesis.</text>
</comment>
<organism evidence="10 11">
    <name type="scientific">Faucicola atlantae</name>
    <dbReference type="NCBI Taxonomy" id="34059"/>
    <lineage>
        <taxon>Bacteria</taxon>
        <taxon>Pseudomonadati</taxon>
        <taxon>Pseudomonadota</taxon>
        <taxon>Gammaproteobacteria</taxon>
        <taxon>Moraxellales</taxon>
        <taxon>Moraxellaceae</taxon>
        <taxon>Faucicola</taxon>
    </lineage>
</organism>
<keyword evidence="8" id="KW-0812">Transmembrane</keyword>
<sequence length="436" mass="47626">MLRYRKHDLSNIDHPMKNNTLIIGGGIVGTTLALWLSQHQHRVTLIDARPQLSDSDWQARLSQRDPRVYALSLASIDLLTQIGAWQHIQQSGRKADYQHMQVWQADGVGELNFSQADIVQTDAPNANHQSSNSRLGSMVEPSVIEYALAQMMAQPNAYLTTITGQRVTSLDWLGDGYRVGLADGRTLEGALLVGADGRGSPVRQAAGIGLDTLDYHQTAICCAIQTEQPHHATARQVFLPTGPLALLPLADVTTADQADPQHWQSVVWTLPTNRALDLLTLPTDELAQELAFASGYVLGDIRALESIASFPLSAQHAKTYIKPNLVLLGDAAHGVHPLAGQGLNLGLLDVAALADCLQQDFLRSGKQAWAGEATLRRYERLRYAHNAMMMHSFSGLNWLFGSQLPPIQQLRSEGVSLVSKLAPAMRFFSQQASGMV</sequence>
<dbReference type="GO" id="GO:0071949">
    <property type="term" value="F:FAD binding"/>
    <property type="evidence" value="ECO:0007669"/>
    <property type="project" value="InterPro"/>
</dbReference>
<evidence type="ECO:0000259" key="9">
    <source>
        <dbReference type="Pfam" id="PF01494"/>
    </source>
</evidence>
<dbReference type="PANTHER" id="PTHR43876:SF7">
    <property type="entry name" value="UBIQUINONE BIOSYNTHESIS MONOOXYGENASE COQ6, MITOCHONDRIAL"/>
    <property type="match status" value="1"/>
</dbReference>
<dbReference type="EMBL" id="UGQA01000001">
    <property type="protein sequence ID" value="STY94644.1"/>
    <property type="molecule type" value="Genomic_DNA"/>
</dbReference>
<dbReference type="UniPathway" id="UPA00232"/>
<evidence type="ECO:0000256" key="2">
    <source>
        <dbReference type="ARBA" id="ARBA00004749"/>
    </source>
</evidence>
<proteinExistence type="inferred from homology"/>
<dbReference type="AlphaFoldDB" id="A0A378Q2L3"/>
<dbReference type="GO" id="GO:0006744">
    <property type="term" value="P:ubiquinone biosynthetic process"/>
    <property type="evidence" value="ECO:0007669"/>
    <property type="project" value="UniProtKB-UniPathway"/>
</dbReference>
<comment type="similarity">
    <text evidence="3">Belongs to the UbiH/COQ6 family.</text>
</comment>
<evidence type="ECO:0000256" key="4">
    <source>
        <dbReference type="ARBA" id="ARBA00022630"/>
    </source>
</evidence>
<dbReference type="NCBIfam" id="TIGR01988">
    <property type="entry name" value="Ubi-OHases"/>
    <property type="match status" value="1"/>
</dbReference>
<dbReference type="Pfam" id="PF01494">
    <property type="entry name" value="FAD_binding_3"/>
    <property type="match status" value="1"/>
</dbReference>
<evidence type="ECO:0000256" key="1">
    <source>
        <dbReference type="ARBA" id="ARBA00001974"/>
    </source>
</evidence>
<dbReference type="InterPro" id="IPR051205">
    <property type="entry name" value="UbiH/COQ6_monooxygenase"/>
</dbReference>
<dbReference type="Proteomes" id="UP000255193">
    <property type="component" value="Unassembled WGS sequence"/>
</dbReference>
<evidence type="ECO:0000256" key="3">
    <source>
        <dbReference type="ARBA" id="ARBA00005349"/>
    </source>
</evidence>
<dbReference type="SUPFAM" id="SSF51905">
    <property type="entry name" value="FAD/NAD(P)-binding domain"/>
    <property type="match status" value="1"/>
</dbReference>
<dbReference type="GO" id="GO:0004497">
    <property type="term" value="F:monooxygenase activity"/>
    <property type="evidence" value="ECO:0007669"/>
    <property type="project" value="UniProtKB-KW"/>
</dbReference>
<evidence type="ECO:0000256" key="6">
    <source>
        <dbReference type="ARBA" id="ARBA00023002"/>
    </source>
</evidence>
<reference evidence="10 11" key="1">
    <citation type="submission" date="2018-06" db="EMBL/GenBank/DDBJ databases">
        <authorList>
            <consortium name="Pathogen Informatics"/>
            <person name="Doyle S."/>
        </authorList>
    </citation>
    <scope>NUCLEOTIDE SEQUENCE [LARGE SCALE GENOMIC DNA]</scope>
    <source>
        <strain evidence="10 11">NCTC11091</strain>
    </source>
</reference>
<dbReference type="InterPro" id="IPR018168">
    <property type="entry name" value="Ubi_Hdrlase_CS"/>
</dbReference>
<evidence type="ECO:0000256" key="8">
    <source>
        <dbReference type="SAM" id="Phobius"/>
    </source>
</evidence>
<evidence type="ECO:0000313" key="10">
    <source>
        <dbReference type="EMBL" id="STY94644.1"/>
    </source>
</evidence>
<evidence type="ECO:0000256" key="7">
    <source>
        <dbReference type="ARBA" id="ARBA00023033"/>
    </source>
</evidence>
<dbReference type="PROSITE" id="PS01304">
    <property type="entry name" value="UBIH"/>
    <property type="match status" value="1"/>
</dbReference>
<comment type="cofactor">
    <cofactor evidence="1">
        <name>FAD</name>
        <dbReference type="ChEBI" id="CHEBI:57692"/>
    </cofactor>
</comment>
<keyword evidence="7" id="KW-0503">Monooxygenase</keyword>
<keyword evidence="8" id="KW-1133">Transmembrane helix</keyword>
<dbReference type="InterPro" id="IPR036188">
    <property type="entry name" value="FAD/NAD-bd_sf"/>
</dbReference>
<dbReference type="GO" id="GO:0016705">
    <property type="term" value="F:oxidoreductase activity, acting on paired donors, with incorporation or reduction of molecular oxygen"/>
    <property type="evidence" value="ECO:0007669"/>
    <property type="project" value="InterPro"/>
</dbReference>
<dbReference type="PANTHER" id="PTHR43876">
    <property type="entry name" value="UBIQUINONE BIOSYNTHESIS MONOOXYGENASE COQ6, MITOCHONDRIAL"/>
    <property type="match status" value="1"/>
</dbReference>
<protein>
    <submittedName>
        <fullName evidence="10">2-octaprenyl-3-methyl-6-methoxy-1,4-benzoquinol hydroxylase</fullName>
        <ecNumber evidence="10">1.14.13.-</ecNumber>
    </submittedName>
</protein>
<keyword evidence="8" id="KW-0472">Membrane</keyword>
<evidence type="ECO:0000256" key="5">
    <source>
        <dbReference type="ARBA" id="ARBA00022827"/>
    </source>
</evidence>
<name>A0A378Q2L3_9GAMM</name>
<keyword evidence="6 10" id="KW-0560">Oxidoreductase</keyword>
<feature type="domain" description="FAD-binding" evidence="9">
    <location>
        <begin position="19"/>
        <end position="387"/>
    </location>
</feature>
<dbReference type="Gene3D" id="3.50.50.60">
    <property type="entry name" value="FAD/NAD(P)-binding domain"/>
    <property type="match status" value="2"/>
</dbReference>
<feature type="transmembrane region" description="Helical" evidence="8">
    <location>
        <begin position="20"/>
        <end position="37"/>
    </location>
</feature>
<keyword evidence="5" id="KW-0274">FAD</keyword>
<dbReference type="EC" id="1.14.13.-" evidence="10"/>
<dbReference type="PRINTS" id="PR00420">
    <property type="entry name" value="RNGMNOXGNASE"/>
</dbReference>
<keyword evidence="4" id="KW-0285">Flavoprotein</keyword>
<gene>
    <name evidence="10" type="primary">ubiF</name>
    <name evidence="10" type="ORF">NCTC11091_00413</name>
</gene>
<evidence type="ECO:0000313" key="11">
    <source>
        <dbReference type="Proteomes" id="UP000255193"/>
    </source>
</evidence>
<accession>A0A378Q2L3</accession>
<dbReference type="InterPro" id="IPR010971">
    <property type="entry name" value="UbiH/COQ6"/>
</dbReference>
<dbReference type="InterPro" id="IPR002938">
    <property type="entry name" value="FAD-bd"/>
</dbReference>